<organism evidence="4 5">
    <name type="scientific">Cannabis sativa</name>
    <name type="common">Hemp</name>
    <name type="synonym">Marijuana</name>
    <dbReference type="NCBI Taxonomy" id="3483"/>
    <lineage>
        <taxon>Eukaryota</taxon>
        <taxon>Viridiplantae</taxon>
        <taxon>Streptophyta</taxon>
        <taxon>Embryophyta</taxon>
        <taxon>Tracheophyta</taxon>
        <taxon>Spermatophyta</taxon>
        <taxon>Magnoliopsida</taxon>
        <taxon>eudicotyledons</taxon>
        <taxon>Gunneridae</taxon>
        <taxon>Pentapetalae</taxon>
        <taxon>rosids</taxon>
        <taxon>fabids</taxon>
        <taxon>Rosales</taxon>
        <taxon>Cannabaceae</taxon>
        <taxon>Cannabis</taxon>
    </lineage>
</organism>
<evidence type="ECO:0000256" key="2">
    <source>
        <dbReference type="SAM" id="Phobius"/>
    </source>
</evidence>
<keyword evidence="5" id="KW-1185">Reference proteome</keyword>
<feature type="transmembrane region" description="Helical" evidence="2">
    <location>
        <begin position="755"/>
        <end position="779"/>
    </location>
</feature>
<dbReference type="PANTHER" id="PTHR24177:SF292">
    <property type="entry name" value="ANKYRIN REPEAT FAMILY PROTEIN-RELATED"/>
    <property type="match status" value="1"/>
</dbReference>
<feature type="transmembrane region" description="Helical" evidence="2">
    <location>
        <begin position="384"/>
        <end position="402"/>
    </location>
</feature>
<dbReference type="Gene3D" id="1.25.40.20">
    <property type="entry name" value="Ankyrin repeat-containing domain"/>
    <property type="match status" value="2"/>
</dbReference>
<feature type="domain" description="PGG" evidence="3">
    <location>
        <begin position="709"/>
        <end position="819"/>
    </location>
</feature>
<name>A0A7J6HP90_CANSA</name>
<feature type="compositionally biased region" description="Polar residues" evidence="1">
    <location>
        <begin position="11"/>
        <end position="22"/>
    </location>
</feature>
<feature type="compositionally biased region" description="Low complexity" evidence="1">
    <location>
        <begin position="558"/>
        <end position="570"/>
    </location>
</feature>
<keyword evidence="2" id="KW-0472">Membrane</keyword>
<dbReference type="InterPro" id="IPR002110">
    <property type="entry name" value="Ankyrin_rpt"/>
</dbReference>
<feature type="transmembrane region" description="Helical" evidence="2">
    <location>
        <begin position="509"/>
        <end position="529"/>
    </location>
</feature>
<dbReference type="InterPro" id="IPR036770">
    <property type="entry name" value="Ankyrin_rpt-contain_sf"/>
</dbReference>
<feature type="non-terminal residue" evidence="4">
    <location>
        <position position="861"/>
    </location>
</feature>
<feature type="transmembrane region" description="Helical" evidence="2">
    <location>
        <begin position="715"/>
        <end position="735"/>
    </location>
</feature>
<feature type="compositionally biased region" description="Acidic residues" evidence="1">
    <location>
        <begin position="1"/>
        <end position="10"/>
    </location>
</feature>
<dbReference type="Proteomes" id="UP000583929">
    <property type="component" value="Unassembled WGS sequence"/>
</dbReference>
<proteinExistence type="predicted"/>
<keyword evidence="2" id="KW-0812">Transmembrane</keyword>
<comment type="caution">
    <text evidence="4">The sequence shown here is derived from an EMBL/GenBank/DDBJ whole genome shotgun (WGS) entry which is preliminary data.</text>
</comment>
<feature type="region of interest" description="Disordered" evidence="1">
    <location>
        <begin position="553"/>
        <end position="664"/>
    </location>
</feature>
<dbReference type="SUPFAM" id="SSF48403">
    <property type="entry name" value="Ankyrin repeat"/>
    <property type="match status" value="1"/>
</dbReference>
<feature type="domain" description="PGG" evidence="3">
    <location>
        <begin position="378"/>
        <end position="490"/>
    </location>
</feature>
<feature type="transmembrane region" description="Helical" evidence="2">
    <location>
        <begin position="426"/>
        <end position="450"/>
    </location>
</feature>
<gene>
    <name evidence="4" type="ORF">G4B88_008899</name>
</gene>
<dbReference type="Pfam" id="PF13962">
    <property type="entry name" value="PGG"/>
    <property type="match status" value="2"/>
</dbReference>
<feature type="region of interest" description="Disordered" evidence="1">
    <location>
        <begin position="1"/>
        <end position="22"/>
    </location>
</feature>
<evidence type="ECO:0000259" key="3">
    <source>
        <dbReference type="Pfam" id="PF13962"/>
    </source>
</evidence>
<sequence length="861" mass="97507">MDQNLQDDEASTSTNPTTPPQITSREWSVRIALFHAALSGDYPKAERIINNNNNNENPNYDLINNDLLRTDNRRETLLHVAAGANQIEFVKKIFTQHNENINLAEVDANGNTAFFLACATGDIKMVEEFLNMERDIITTSNIAEVSPFAIAVSFGHGEVASYFVDREQRLTPLHFLSRKPPYLFSSPKSTICSKLFGKSEAQEESKALKLVKRLWNQTLELKRYNYAAMSGLISSPFHLLMEATKVGNHDFLVVLISAYPELIWENDSDGKNIFYYAVKYRQVKIFKLIHEVGLSKQVVQNYEDNRKNNLLHLVACKPPENMLRSIVGSALQMREEILWFREVRKIVIPSFRNKMNSMGQTPQDLLTKKHSQLMKESEKWMKKNANICLLVATIIVTIIFQANSDTSNDQKPPPPSSSSSSILKDFLLISNIIAMSSSSIAIMLNLFIIISRFSEDDLFLPLPLAFIIGILSLYVSVIFTMTSFCLTTFMATESLAIRLCACLLEFLPIILFPFLVFPIFIDLTNIIFFSESKFKPTKRVVGWYYHEIENREARRSPNENTTPETTSPRRSPNENTVIETTSPRRGHTTTEITTPVIPGRSHNENTITETTSPGRSHNENTIAEITIPVSPRRSHNENTSPRRSHENTTTDITIPVSPRRSHENTTTDITIPEVRKIVIPAFRNKMNSKHQTPQDLFTKEHSQLMKESEKWMKKNANICLLVATIIVTIIFQANSDISNDQKPNSSPSSSILKDFLSISNIIAMSSSSIAIMLNLFIIISRFSEDDLFLPLLLAFIIGILSLYVSVIFMMTSFCLTTFMATESLAIIICAIELELLPIILFPYLVRPIFIDLIDSICCSQS</sequence>
<dbReference type="GO" id="GO:0016020">
    <property type="term" value="C:membrane"/>
    <property type="evidence" value="ECO:0007669"/>
    <property type="project" value="TreeGrafter"/>
</dbReference>
<feature type="compositionally biased region" description="Polar residues" evidence="1">
    <location>
        <begin position="604"/>
        <end position="623"/>
    </location>
</feature>
<keyword evidence="2" id="KW-1133">Transmembrane helix</keyword>
<feature type="transmembrane region" description="Helical" evidence="2">
    <location>
        <begin position="791"/>
        <end position="818"/>
    </location>
</feature>
<feature type="transmembrane region" description="Helical" evidence="2">
    <location>
        <begin position="462"/>
        <end position="489"/>
    </location>
</feature>
<feature type="transmembrane region" description="Helical" evidence="2">
    <location>
        <begin position="824"/>
        <end position="845"/>
    </location>
</feature>
<dbReference type="PANTHER" id="PTHR24177">
    <property type="entry name" value="CASKIN"/>
    <property type="match status" value="1"/>
</dbReference>
<dbReference type="AlphaFoldDB" id="A0A7J6HP90"/>
<protein>
    <recommendedName>
        <fullName evidence="3">PGG domain-containing protein</fullName>
    </recommendedName>
</protein>
<feature type="compositionally biased region" description="Polar residues" evidence="1">
    <location>
        <begin position="574"/>
        <end position="593"/>
    </location>
</feature>
<dbReference type="SMART" id="SM00248">
    <property type="entry name" value="ANK"/>
    <property type="match status" value="6"/>
</dbReference>
<dbReference type="InterPro" id="IPR026961">
    <property type="entry name" value="PGG_dom"/>
</dbReference>
<dbReference type="EMBL" id="JAATIQ010000034">
    <property type="protein sequence ID" value="KAF4397053.1"/>
    <property type="molecule type" value="Genomic_DNA"/>
</dbReference>
<dbReference type="Pfam" id="PF12796">
    <property type="entry name" value="Ank_2"/>
    <property type="match status" value="1"/>
</dbReference>
<reference evidence="4 5" key="1">
    <citation type="journal article" date="2020" name="bioRxiv">
        <title>Sequence and annotation of 42 cannabis genomes reveals extensive copy number variation in cannabinoid synthesis and pathogen resistance genes.</title>
        <authorList>
            <person name="Mckernan K.J."/>
            <person name="Helbert Y."/>
            <person name="Kane L.T."/>
            <person name="Ebling H."/>
            <person name="Zhang L."/>
            <person name="Liu B."/>
            <person name="Eaton Z."/>
            <person name="Mclaughlin S."/>
            <person name="Kingan S."/>
            <person name="Baybayan P."/>
            <person name="Concepcion G."/>
            <person name="Jordan M."/>
            <person name="Riva A."/>
            <person name="Barbazuk W."/>
            <person name="Harkins T."/>
        </authorList>
    </citation>
    <scope>NUCLEOTIDE SEQUENCE [LARGE SCALE GENOMIC DNA]</scope>
    <source>
        <strain evidence="5">cv. Jamaican Lion 4</strain>
        <tissue evidence="4">Leaf</tissue>
    </source>
</reference>
<evidence type="ECO:0000313" key="5">
    <source>
        <dbReference type="Proteomes" id="UP000583929"/>
    </source>
</evidence>
<evidence type="ECO:0000313" key="4">
    <source>
        <dbReference type="EMBL" id="KAF4397053.1"/>
    </source>
</evidence>
<accession>A0A7J6HP90</accession>
<evidence type="ECO:0000256" key="1">
    <source>
        <dbReference type="SAM" id="MobiDB-lite"/>
    </source>
</evidence>